<dbReference type="Gene3D" id="3.30.420.40">
    <property type="match status" value="1"/>
</dbReference>
<dbReference type="PANTHER" id="PTHR11365">
    <property type="entry name" value="5-OXOPROLINASE RELATED"/>
    <property type="match status" value="1"/>
</dbReference>
<feature type="domain" description="Hydantoinase/oxoprolinase N-terminal" evidence="2">
    <location>
        <begin position="4"/>
        <end position="173"/>
    </location>
</feature>
<dbReference type="InterPro" id="IPR008040">
    <property type="entry name" value="Hydant_A_N"/>
</dbReference>
<comment type="caution">
    <text evidence="3">The sequence shown here is derived from an EMBL/GenBank/DDBJ whole genome shotgun (WGS) entry which is preliminary data.</text>
</comment>
<name>A0ABS2WKA0_9BACL</name>
<keyword evidence="4" id="KW-1185">Reference proteome</keyword>
<evidence type="ECO:0000259" key="1">
    <source>
        <dbReference type="Pfam" id="PF01968"/>
    </source>
</evidence>
<organism evidence="3 4">
    <name type="scientific">Polycladomyces zharkentensis</name>
    <dbReference type="NCBI Taxonomy" id="2807616"/>
    <lineage>
        <taxon>Bacteria</taxon>
        <taxon>Bacillati</taxon>
        <taxon>Bacillota</taxon>
        <taxon>Bacilli</taxon>
        <taxon>Bacillales</taxon>
        <taxon>Thermoactinomycetaceae</taxon>
        <taxon>Polycladomyces</taxon>
    </lineage>
</organism>
<proteinExistence type="predicted"/>
<dbReference type="Proteomes" id="UP001177120">
    <property type="component" value="Unassembled WGS sequence"/>
</dbReference>
<dbReference type="InterPro" id="IPR002821">
    <property type="entry name" value="Hydantoinase_A"/>
</dbReference>
<dbReference type="Pfam" id="PF01968">
    <property type="entry name" value="Hydantoinase_A"/>
    <property type="match status" value="1"/>
</dbReference>
<dbReference type="Pfam" id="PF05378">
    <property type="entry name" value="Hydant_A_N"/>
    <property type="match status" value="1"/>
</dbReference>
<feature type="domain" description="Hydantoinase A/oxoprolinase" evidence="1">
    <location>
        <begin position="194"/>
        <end position="368"/>
    </location>
</feature>
<sequence length="519" mass="55187">MTYRIGIDVGGTNTDAVLLDDRLRLVTKVKVPTTPDVETGICEALHRVIKDSGVPPEHIGYAMLGTTHCTNAIVERKRLNRVGIIRIGLPATTAVPPMTAWPADLKAELSPTVAMVKGGVEYDGRMIAPLDEEAVRAACQKMMEKVDAVAITSVFSPVSREHEERAAAIVAEEMGADVPVSLSHEIGSIGLLERENATIVNAALIMTARTVAEGFRRALEREGIRARLFFGQNDGTLMSVEYAQKYPIRTIACGPTNSIRGAAHLSGCTDGVVIDVGGTTTDVGVLVRGYPRESSVAVEIGGIRTHFRMPDLLSVGIGGGTLVRVENGRVRLGPDSVGYRLVEKGLAFGGDAWTLTDTAVALGVMKGERMPLLDRDRCEQVYRLMVAEVEEALDRMKTQAGPVPVVLVGGGSAMLPEQLAGASEVIRPDHFEVANAVGAGIGQIGGQVDRIYSLADQSRDQALAEAEETARADAVQAGADPSRLQVVEVEEIPLAYLPGNAVRIRVKVAGPFKGCASPF</sequence>
<dbReference type="RefSeq" id="WP_205495247.1">
    <property type="nucleotide sequence ID" value="NZ_JAFHAP010000008.1"/>
</dbReference>
<dbReference type="InterPro" id="IPR043129">
    <property type="entry name" value="ATPase_NBD"/>
</dbReference>
<evidence type="ECO:0000313" key="3">
    <source>
        <dbReference type="EMBL" id="MBN2909896.1"/>
    </source>
</evidence>
<accession>A0ABS2WKA0</accession>
<evidence type="ECO:0000259" key="2">
    <source>
        <dbReference type="Pfam" id="PF05378"/>
    </source>
</evidence>
<dbReference type="EMBL" id="JAFHAP010000008">
    <property type="protein sequence ID" value="MBN2909896.1"/>
    <property type="molecule type" value="Genomic_DNA"/>
</dbReference>
<gene>
    <name evidence="3" type="ORF">JQC72_10205</name>
</gene>
<protein>
    <submittedName>
        <fullName evidence="3">Hydantoinase/oxoprolinase family protein</fullName>
    </submittedName>
</protein>
<dbReference type="InterPro" id="IPR045079">
    <property type="entry name" value="Oxoprolinase-like"/>
</dbReference>
<dbReference type="PANTHER" id="PTHR11365:SF10">
    <property type="entry name" value="HYDANTOINASE_OXOPROLINASE"/>
    <property type="match status" value="1"/>
</dbReference>
<dbReference type="SUPFAM" id="SSF53067">
    <property type="entry name" value="Actin-like ATPase domain"/>
    <property type="match status" value="1"/>
</dbReference>
<reference evidence="3" key="1">
    <citation type="journal article" date="2024" name="Int. J. Syst. Evol. Microbiol.">
        <title>Polycladomyces zharkentensis sp. nov., a novel thermophilic cellulose- and starch-degrading member of the Bacillota from a geothermal aquifer in Kazakhstan.</title>
        <authorList>
            <person name="Mashzhan A."/>
            <person name="Kistaubayeva A."/>
            <person name="Javier-Lopez R."/>
            <person name="Bissenova U."/>
            <person name="Bissenbay A."/>
            <person name="Birkeland N.K."/>
        </authorList>
    </citation>
    <scope>NUCLEOTIDE SEQUENCE</scope>
    <source>
        <strain evidence="3">ZKZ2T</strain>
    </source>
</reference>
<evidence type="ECO:0000313" key="4">
    <source>
        <dbReference type="Proteomes" id="UP001177120"/>
    </source>
</evidence>